<protein>
    <submittedName>
        <fullName evidence="1">Uncharacterized protein</fullName>
    </submittedName>
</protein>
<dbReference type="EMBL" id="CP011853">
    <property type="protein sequence ID" value="ALG85320.1"/>
    <property type="molecule type" value="Genomic_DNA"/>
</dbReference>
<evidence type="ECO:0000313" key="2">
    <source>
        <dbReference type="Proteomes" id="UP000063789"/>
    </source>
</evidence>
<organism evidence="1 2">
    <name type="scientific">Gordonia phthalatica</name>
    <dbReference type="NCBI Taxonomy" id="1136941"/>
    <lineage>
        <taxon>Bacteria</taxon>
        <taxon>Bacillati</taxon>
        <taxon>Actinomycetota</taxon>
        <taxon>Actinomycetes</taxon>
        <taxon>Mycobacteriales</taxon>
        <taxon>Gordoniaceae</taxon>
        <taxon>Gordonia</taxon>
    </lineage>
</organism>
<name>A0A0N9N4I1_9ACTN</name>
<evidence type="ECO:0000313" key="1">
    <source>
        <dbReference type="EMBL" id="ALG85320.1"/>
    </source>
</evidence>
<dbReference type="AlphaFoldDB" id="A0A0N9N4I1"/>
<gene>
    <name evidence="1" type="ORF">ACH46_13595</name>
</gene>
<keyword evidence="2" id="KW-1185">Reference proteome</keyword>
<dbReference type="Proteomes" id="UP000063789">
    <property type="component" value="Chromosome"/>
</dbReference>
<dbReference type="KEGG" id="goq:ACH46_13595"/>
<proteinExistence type="predicted"/>
<reference evidence="2" key="1">
    <citation type="submission" date="2015-06" db="EMBL/GenBank/DDBJ databases">
        <title>Complete genome sequence and metabolic analysis of phthalate degradation pathway in Gordonia sp. QH-11.</title>
        <authorList>
            <person name="Jin D."/>
            <person name="Kong X."/>
            <person name="Bai Z."/>
        </authorList>
    </citation>
    <scope>NUCLEOTIDE SEQUENCE [LARGE SCALE GENOMIC DNA]</scope>
    <source>
        <strain evidence="2">QH-11</strain>
    </source>
</reference>
<accession>A0A0N9N4I1</accession>
<sequence>MTPTQVPPISSNNPPPMLDQPMVRLWLRCSSYVRVLEPPRPRRPDLVVVHVSPGDITLLLHVTSEELTSCTPKMSIPVPKISPIRM</sequence>
<reference evidence="1 2" key="2">
    <citation type="journal article" date="2017" name="Int. J. Syst. Evol. Microbiol.">
        <title>Gordonia phthalatica sp. nov., a di-n-butyl phthalate-degrading bacterium isolated from activated sludge.</title>
        <authorList>
            <person name="Jin D."/>
            <person name="Kong X."/>
            <person name="Jia M."/>
            <person name="Yu X."/>
            <person name="Wang X."/>
            <person name="Zhuang X."/>
            <person name="Deng Y."/>
            <person name="Bai Z."/>
        </authorList>
    </citation>
    <scope>NUCLEOTIDE SEQUENCE [LARGE SCALE GENOMIC DNA]</scope>
    <source>
        <strain evidence="1 2">QH-11</strain>
    </source>
</reference>